<reference evidence="1" key="1">
    <citation type="submission" date="2020-02" db="EMBL/GenBank/DDBJ databases">
        <authorList>
            <person name="Meier V. D."/>
        </authorList>
    </citation>
    <scope>NUCLEOTIDE SEQUENCE</scope>
    <source>
        <strain evidence="1">AVDCRST_MAG92</strain>
    </source>
</reference>
<protein>
    <submittedName>
        <fullName evidence="1">Uncharacterized protein</fullName>
    </submittedName>
</protein>
<dbReference type="AlphaFoldDB" id="A0A6J4KF36"/>
<organism evidence="1">
    <name type="scientific">uncultured Coleofasciculus sp</name>
    <dbReference type="NCBI Taxonomy" id="1267456"/>
    <lineage>
        <taxon>Bacteria</taxon>
        <taxon>Bacillati</taxon>
        <taxon>Cyanobacteriota</taxon>
        <taxon>Cyanophyceae</taxon>
        <taxon>Coleofasciculales</taxon>
        <taxon>Coleofasciculaceae</taxon>
        <taxon>Coleofasciculus</taxon>
        <taxon>environmental samples</taxon>
    </lineage>
</organism>
<gene>
    <name evidence="1" type="ORF">AVDCRST_MAG92-5367</name>
</gene>
<evidence type="ECO:0000313" key="1">
    <source>
        <dbReference type="EMBL" id="CAA9304136.1"/>
    </source>
</evidence>
<proteinExistence type="predicted"/>
<accession>A0A6J4KF36</accession>
<name>A0A6J4KF36_9CYAN</name>
<sequence>MPKSDFDALNNSCAEINSSTSVEVKQQITKLKRSHKLRAKMINLEFWALAGTMDDFLPGFWSRFLANRRTSLRQFIKRKRSPGHPLG</sequence>
<dbReference type="EMBL" id="CADCTM010000910">
    <property type="protein sequence ID" value="CAA9304136.1"/>
    <property type="molecule type" value="Genomic_DNA"/>
</dbReference>